<feature type="region of interest" description="Disordered" evidence="1">
    <location>
        <begin position="785"/>
        <end position="805"/>
    </location>
</feature>
<dbReference type="AlphaFoldDB" id="A0AAW0ANU9"/>
<keyword evidence="2" id="KW-0472">Membrane</keyword>
<comment type="caution">
    <text evidence="3">The sequence shown here is derived from an EMBL/GenBank/DDBJ whole genome shotgun (WGS) entry which is preliminary data.</text>
</comment>
<evidence type="ECO:0000313" key="3">
    <source>
        <dbReference type="EMBL" id="KAK7014051.1"/>
    </source>
</evidence>
<protein>
    <submittedName>
        <fullName evidence="3">Uncharacterized protein</fullName>
    </submittedName>
</protein>
<feature type="transmembrane region" description="Helical" evidence="2">
    <location>
        <begin position="160"/>
        <end position="177"/>
    </location>
</feature>
<evidence type="ECO:0000256" key="2">
    <source>
        <dbReference type="SAM" id="Phobius"/>
    </source>
</evidence>
<feature type="transmembrane region" description="Helical" evidence="2">
    <location>
        <begin position="81"/>
        <end position="101"/>
    </location>
</feature>
<reference evidence="3 4" key="1">
    <citation type="submission" date="2024-01" db="EMBL/GenBank/DDBJ databases">
        <title>A draft genome for a cacao thread blight-causing isolate of Paramarasmius palmivorus.</title>
        <authorList>
            <person name="Baruah I.K."/>
            <person name="Bukari Y."/>
            <person name="Amoako-Attah I."/>
            <person name="Meinhardt L.W."/>
            <person name="Bailey B.A."/>
            <person name="Cohen S.P."/>
        </authorList>
    </citation>
    <scope>NUCLEOTIDE SEQUENCE [LARGE SCALE GENOMIC DNA]</scope>
    <source>
        <strain evidence="3 4">GH-12</strain>
    </source>
</reference>
<dbReference type="EMBL" id="JAYKXP010000383">
    <property type="protein sequence ID" value="KAK7014051.1"/>
    <property type="molecule type" value="Genomic_DNA"/>
</dbReference>
<dbReference type="Proteomes" id="UP001383192">
    <property type="component" value="Unassembled WGS sequence"/>
</dbReference>
<evidence type="ECO:0000256" key="1">
    <source>
        <dbReference type="SAM" id="MobiDB-lite"/>
    </source>
</evidence>
<proteinExistence type="predicted"/>
<keyword evidence="4" id="KW-1185">Reference proteome</keyword>
<accession>A0AAW0ANU9</accession>
<keyword evidence="2" id="KW-0812">Transmembrane</keyword>
<gene>
    <name evidence="3" type="ORF">VNI00_019450</name>
</gene>
<keyword evidence="2" id="KW-1133">Transmembrane helix</keyword>
<evidence type="ECO:0000313" key="4">
    <source>
        <dbReference type="Proteomes" id="UP001383192"/>
    </source>
</evidence>
<name>A0AAW0ANU9_9AGAR</name>
<organism evidence="3 4">
    <name type="scientific">Paramarasmius palmivorus</name>
    <dbReference type="NCBI Taxonomy" id="297713"/>
    <lineage>
        <taxon>Eukaryota</taxon>
        <taxon>Fungi</taxon>
        <taxon>Dikarya</taxon>
        <taxon>Basidiomycota</taxon>
        <taxon>Agaricomycotina</taxon>
        <taxon>Agaricomycetes</taxon>
        <taxon>Agaricomycetidae</taxon>
        <taxon>Agaricales</taxon>
        <taxon>Marasmiineae</taxon>
        <taxon>Marasmiaceae</taxon>
        <taxon>Paramarasmius</taxon>
    </lineage>
</organism>
<feature type="transmembrane region" description="Helical" evidence="2">
    <location>
        <begin position="49"/>
        <end position="69"/>
    </location>
</feature>
<sequence>MSLANPVNFVFPVAHHFKPIRSDTASTLVGSEDDQDIKRRDRRYLSEKGYGSLAVCSTFLAAMQGQVLSMAVGDDGPNSPAVTTLFLIGLSANVFGAILNYQAARWFEMLKWEEVVLLEYYDKEAVLEYQPIGEEERKKQLESPAFVDHWIRIAITSGPWMVGLGLFAFMLGLLLYACITQGMVVSVITLVFCASMSFRGFIGSSSSQNRRHSDTLPIQFSEGWGVGPVFDWYNRLSAQAAQTSISRLQIRKTANAVPHRFVVLHMQDGSVHRFDRRPASNASRAALLIKDTSVNTMDECLRNLSEDEKEEVERAEKEIELLFPDGGEEQSSEPKIHLDLKVVLEACFAISKDDSAKNYTLYAHNCFFFSWTILMVASRTCLPYEAPSSELLLKRMQGDAIPELTEFIVNEATQLFLNLVVETVTMFRNKSGPAVRAGLSPLTRVIWSLPAKVVRFICRHMFKAKMYLGLRKALKERVAFVIEERAPSLYENALKHHDVPALLDGHLWLNEVEKIIEPALRFEMADILWGSIFDAICSGFGEIDPSALAHEVMDIPNLKFSFLGKRVAQYYAVWNWALHEGLRAARTTADEEESKARQDRETQLSPATTQTQLIEYQVKFQELNQRMFKLAWDAAGRGARGAAQSMVDKTQSQIPKKYKEKREKMWEEIWRIWDETWAATQETTQKQSIEAVDRVVEEVLSKGRQTVIGELQDANNHYIQANVRNLDESNAPYSNEKLNNGRLQRIMQETMTKYTIDSGHLENVNGTMSRIWAAVCELRMRGAREKELKKGKEREREDQIDVHEV</sequence>